<gene>
    <name evidence="3" type="ORF">PVP01_0903300</name>
</gene>
<dbReference type="VEuPathDB" id="PlasmoDB:PVPAM_090008000"/>
<evidence type="ECO:0000256" key="1">
    <source>
        <dbReference type="SAM" id="MobiDB-lite"/>
    </source>
</evidence>
<evidence type="ECO:0000313" key="4">
    <source>
        <dbReference type="Proteomes" id="UP000220605"/>
    </source>
</evidence>
<feature type="region of interest" description="Disordered" evidence="1">
    <location>
        <begin position="218"/>
        <end position="256"/>
    </location>
</feature>
<evidence type="ECO:0000313" key="3">
    <source>
        <dbReference type="EMBL" id="VUZ95687.1"/>
    </source>
</evidence>
<accession>A0A564ZV60</accession>
<dbReference type="EMBL" id="LT635620">
    <property type="protein sequence ID" value="VUZ95687.1"/>
    <property type="molecule type" value="Genomic_DNA"/>
</dbReference>
<feature type="compositionally biased region" description="Basic residues" evidence="1">
    <location>
        <begin position="231"/>
        <end position="242"/>
    </location>
</feature>
<sequence length="256" mass="29429">MKNNRKKINGSSEKCKKYIRKSLYCENILLSLNNHRICATNKEELKIYNNKVVPKTFTFCLLNFHLNSTYNVATNVLKLINVYHIFLLQIAAVMAEPGTEEGGGADRSISLQAESKGSLQESSKTLPQLCKYYTGLDSICESEIMGTLGFFIISTIFSIITGLFYRFCFCVRRCCFGGGSRRRRKEMEEEERYETEMFNSKMRQLQMRQQMMGQQMMGQPMPFPALAQGNGKKKKKKSKKNKQNSMNNVFQVGYQP</sequence>
<evidence type="ECO:0000256" key="2">
    <source>
        <dbReference type="SAM" id="Phobius"/>
    </source>
</evidence>
<dbReference type="AlphaFoldDB" id="A0A564ZV60"/>
<keyword evidence="2" id="KW-0472">Membrane</keyword>
<dbReference type="Proteomes" id="UP000220605">
    <property type="component" value="Chromosome 9"/>
</dbReference>
<reference evidence="4" key="1">
    <citation type="submission" date="2016-07" db="EMBL/GenBank/DDBJ databases">
        <authorList>
            <consortium name="Pathogen Informatics"/>
        </authorList>
    </citation>
    <scope>NUCLEOTIDE SEQUENCE [LARGE SCALE GENOMIC DNA]</scope>
</reference>
<keyword evidence="2" id="KW-0812">Transmembrane</keyword>
<protein>
    <submittedName>
        <fullName evidence="3">Uncharacterized protein</fullName>
    </submittedName>
</protein>
<proteinExistence type="predicted"/>
<name>A0A564ZV60_PLAVI</name>
<dbReference type="VEuPathDB" id="PlasmoDB:PVP01_0903300"/>
<organism evidence="3 4">
    <name type="scientific">Plasmodium vivax</name>
    <name type="common">malaria parasite P. vivax</name>
    <dbReference type="NCBI Taxonomy" id="5855"/>
    <lineage>
        <taxon>Eukaryota</taxon>
        <taxon>Sar</taxon>
        <taxon>Alveolata</taxon>
        <taxon>Apicomplexa</taxon>
        <taxon>Aconoidasida</taxon>
        <taxon>Haemosporida</taxon>
        <taxon>Plasmodiidae</taxon>
        <taxon>Plasmodium</taxon>
        <taxon>Plasmodium (Plasmodium)</taxon>
    </lineage>
</organism>
<keyword evidence="2" id="KW-1133">Transmembrane helix</keyword>
<dbReference type="VEuPathDB" id="PlasmoDB:PVW1_090008400"/>
<feature type="transmembrane region" description="Helical" evidence="2">
    <location>
        <begin position="144"/>
        <end position="165"/>
    </location>
</feature>